<keyword evidence="2" id="KW-0963">Cytoplasm</keyword>
<dbReference type="OrthoDB" id="186625at2759"/>
<reference evidence="10" key="1">
    <citation type="submission" date="2017-02" db="UniProtKB">
        <authorList>
            <consortium name="WormBaseParasite"/>
        </authorList>
    </citation>
    <scope>IDENTIFICATION</scope>
</reference>
<dbReference type="InterPro" id="IPR018247">
    <property type="entry name" value="EF_Hand_1_Ca_BS"/>
</dbReference>
<sequence>MSHPPLDVIFRSVDSDKSGQISADELQRALSNGTWTPFNPETCRLMIAMFDRNNDGAINFSEFAALWDYINQWTQCFRSFDRDASGNIDQSELSAALHQFGYRLSPQFINILMLKFDRTHTHRVNFDDFIQLCVVLQTLTASFREKDTDRDGFITVGFEEYLTMVFSSKI</sequence>
<evidence type="ECO:0000313" key="8">
    <source>
        <dbReference type="Proteomes" id="UP000038040"/>
    </source>
</evidence>
<dbReference type="PANTHER" id="PTHR46212">
    <property type="entry name" value="PEFLIN"/>
    <property type="match status" value="1"/>
</dbReference>
<dbReference type="InterPro" id="IPR011992">
    <property type="entry name" value="EF-hand-dom_pair"/>
</dbReference>
<dbReference type="Pfam" id="PF13202">
    <property type="entry name" value="EF-hand_5"/>
    <property type="match status" value="1"/>
</dbReference>
<feature type="domain" description="EF-hand" evidence="6">
    <location>
        <begin position="68"/>
        <end position="103"/>
    </location>
</feature>
<protein>
    <submittedName>
        <fullName evidence="10">Programmed cell death protein 6</fullName>
    </submittedName>
</protein>
<keyword evidence="4" id="KW-0677">Repeat</keyword>
<proteinExistence type="predicted"/>
<dbReference type="PROSITE" id="PS50222">
    <property type="entry name" value="EF_HAND_2"/>
    <property type="match status" value="2"/>
</dbReference>
<evidence type="ECO:0000256" key="3">
    <source>
        <dbReference type="ARBA" id="ARBA00022723"/>
    </source>
</evidence>
<dbReference type="GO" id="GO:0005737">
    <property type="term" value="C:cytoplasm"/>
    <property type="evidence" value="ECO:0007669"/>
    <property type="project" value="UniProtKB-SubCell"/>
</dbReference>
<keyword evidence="3" id="KW-0479">Metal-binding</keyword>
<dbReference type="Proteomes" id="UP000038040">
    <property type="component" value="Unplaced"/>
</dbReference>
<name>A0A0N4UAE0_DRAME</name>
<evidence type="ECO:0000256" key="5">
    <source>
        <dbReference type="ARBA" id="ARBA00022837"/>
    </source>
</evidence>
<evidence type="ECO:0000256" key="1">
    <source>
        <dbReference type="ARBA" id="ARBA00004496"/>
    </source>
</evidence>
<dbReference type="GO" id="GO:0005509">
    <property type="term" value="F:calcium ion binding"/>
    <property type="evidence" value="ECO:0007669"/>
    <property type="project" value="InterPro"/>
</dbReference>
<dbReference type="EMBL" id="UYYG01000003">
    <property type="protein sequence ID" value="VDN50504.1"/>
    <property type="molecule type" value="Genomic_DNA"/>
</dbReference>
<gene>
    <name evidence="7" type="ORF">DME_LOCUS477</name>
</gene>
<dbReference type="InterPro" id="IPR051426">
    <property type="entry name" value="Peflin/Sorcin_CaBP"/>
</dbReference>
<dbReference type="Pfam" id="PF13499">
    <property type="entry name" value="EF-hand_7"/>
    <property type="match status" value="2"/>
</dbReference>
<dbReference type="Gene3D" id="1.10.238.10">
    <property type="entry name" value="EF-hand"/>
    <property type="match status" value="1"/>
</dbReference>
<evidence type="ECO:0000313" key="9">
    <source>
        <dbReference type="Proteomes" id="UP000274756"/>
    </source>
</evidence>
<dbReference type="AlphaFoldDB" id="A0A0N4UAE0"/>
<dbReference type="PANTHER" id="PTHR46212:SF9">
    <property type="entry name" value="PROGRAMMED CELL DEATH PROTEIN 6"/>
    <property type="match status" value="1"/>
</dbReference>
<dbReference type="PROSITE" id="PS00018">
    <property type="entry name" value="EF_HAND_1"/>
    <property type="match status" value="2"/>
</dbReference>
<evidence type="ECO:0000313" key="7">
    <source>
        <dbReference type="EMBL" id="VDN50504.1"/>
    </source>
</evidence>
<feature type="domain" description="EF-hand" evidence="6">
    <location>
        <begin position="6"/>
        <end position="36"/>
    </location>
</feature>
<dbReference type="GO" id="GO:0048306">
    <property type="term" value="F:calcium-dependent protein binding"/>
    <property type="evidence" value="ECO:0007669"/>
    <property type="project" value="UniProtKB-ARBA"/>
</dbReference>
<dbReference type="WBParaSite" id="DME_0000411301-mRNA-1">
    <property type="protein sequence ID" value="DME_0000411301-mRNA-1"/>
    <property type="gene ID" value="DME_0000411301"/>
</dbReference>
<keyword evidence="9" id="KW-1185">Reference proteome</keyword>
<reference evidence="7 9" key="2">
    <citation type="submission" date="2018-11" db="EMBL/GenBank/DDBJ databases">
        <authorList>
            <consortium name="Pathogen Informatics"/>
        </authorList>
    </citation>
    <scope>NUCLEOTIDE SEQUENCE [LARGE SCALE GENOMIC DNA]</scope>
</reference>
<keyword evidence="5" id="KW-0106">Calcium</keyword>
<comment type="subcellular location">
    <subcellularLocation>
        <location evidence="1">Cytoplasm</location>
    </subcellularLocation>
</comment>
<evidence type="ECO:0000259" key="6">
    <source>
        <dbReference type="PROSITE" id="PS50222"/>
    </source>
</evidence>
<accession>A0A0N4UAE0</accession>
<dbReference type="Proteomes" id="UP000274756">
    <property type="component" value="Unassembled WGS sequence"/>
</dbReference>
<evidence type="ECO:0000256" key="2">
    <source>
        <dbReference type="ARBA" id="ARBA00022490"/>
    </source>
</evidence>
<evidence type="ECO:0000256" key="4">
    <source>
        <dbReference type="ARBA" id="ARBA00022737"/>
    </source>
</evidence>
<organism evidence="8 10">
    <name type="scientific">Dracunculus medinensis</name>
    <name type="common">Guinea worm</name>
    <dbReference type="NCBI Taxonomy" id="318479"/>
    <lineage>
        <taxon>Eukaryota</taxon>
        <taxon>Metazoa</taxon>
        <taxon>Ecdysozoa</taxon>
        <taxon>Nematoda</taxon>
        <taxon>Chromadorea</taxon>
        <taxon>Rhabditida</taxon>
        <taxon>Spirurina</taxon>
        <taxon>Dracunculoidea</taxon>
        <taxon>Dracunculidae</taxon>
        <taxon>Dracunculus</taxon>
    </lineage>
</organism>
<dbReference type="SUPFAM" id="SSF47473">
    <property type="entry name" value="EF-hand"/>
    <property type="match status" value="1"/>
</dbReference>
<dbReference type="STRING" id="318479.A0A0N4UAE0"/>
<dbReference type="InterPro" id="IPR002048">
    <property type="entry name" value="EF_hand_dom"/>
</dbReference>
<dbReference type="SMART" id="SM00054">
    <property type="entry name" value="EFh"/>
    <property type="match status" value="5"/>
</dbReference>
<evidence type="ECO:0000313" key="10">
    <source>
        <dbReference type="WBParaSite" id="DME_0000411301-mRNA-1"/>
    </source>
</evidence>